<keyword evidence="3" id="KW-1185">Reference proteome</keyword>
<feature type="compositionally biased region" description="Pro residues" evidence="1">
    <location>
        <begin position="79"/>
        <end position="92"/>
    </location>
</feature>
<dbReference type="Proteomes" id="UP000694501">
    <property type="component" value="Unassembled WGS sequence"/>
</dbReference>
<proteinExistence type="predicted"/>
<accession>A0A949N809</accession>
<organism evidence="2 3">
    <name type="scientific">Streptomyces tardus</name>
    <dbReference type="NCBI Taxonomy" id="2780544"/>
    <lineage>
        <taxon>Bacteria</taxon>
        <taxon>Bacillati</taxon>
        <taxon>Actinomycetota</taxon>
        <taxon>Actinomycetes</taxon>
        <taxon>Kitasatosporales</taxon>
        <taxon>Streptomycetaceae</taxon>
        <taxon>Streptomyces</taxon>
    </lineage>
</organism>
<dbReference type="AlphaFoldDB" id="A0A949N809"/>
<dbReference type="RefSeq" id="WP_211039498.1">
    <property type="nucleotide sequence ID" value="NZ_JAELVF020000001.1"/>
</dbReference>
<reference evidence="2" key="1">
    <citation type="submission" date="2021-06" db="EMBL/GenBank/DDBJ databases">
        <title>Sequencing of actinobacteria type strains.</title>
        <authorList>
            <person name="Nguyen G.-S."/>
            <person name="Wentzel A."/>
        </authorList>
    </citation>
    <scope>NUCLEOTIDE SEQUENCE</scope>
    <source>
        <strain evidence="2">P38-E01</strain>
    </source>
</reference>
<dbReference type="Pfam" id="PF19790">
    <property type="entry name" value="DUF6274"/>
    <property type="match status" value="1"/>
</dbReference>
<feature type="region of interest" description="Disordered" evidence="1">
    <location>
        <begin position="202"/>
        <end position="248"/>
    </location>
</feature>
<evidence type="ECO:0000256" key="1">
    <source>
        <dbReference type="SAM" id="MobiDB-lite"/>
    </source>
</evidence>
<name>A0A949N809_9ACTN</name>
<dbReference type="InterPro" id="IPR046241">
    <property type="entry name" value="DUF6274"/>
</dbReference>
<sequence length="248" mass="25443">MATARGPRQHRRHSTKALLRAHLSAAARLGPHSTPRCAVCHRLRRLAAEHPVEPFGSAVPFVPATPPAPSARLDAPGRGPEPAPRQPEPPALPGDFEPREPGADGQRVGGSAPREPGAGGSEPRETGRREPRAAGPVGTAQPVLPAGQSEPTGPRGPAQPPAVTRGPTTLGEESGTRDRHSGSLVDAVRFTAPHPADTAPLAEIPAVHPLRPSAPALTSPRGADDSTTAEAATAAVRATQEPYGSRGA</sequence>
<gene>
    <name evidence="2" type="ORF">JGS22_007470</name>
</gene>
<feature type="compositionally biased region" description="Basic and acidic residues" evidence="1">
    <location>
        <begin position="122"/>
        <end position="132"/>
    </location>
</feature>
<comment type="caution">
    <text evidence="2">The sequence shown here is derived from an EMBL/GenBank/DDBJ whole genome shotgun (WGS) entry which is preliminary data.</text>
</comment>
<evidence type="ECO:0000313" key="3">
    <source>
        <dbReference type="Proteomes" id="UP000694501"/>
    </source>
</evidence>
<protein>
    <submittedName>
        <fullName evidence="2">Uncharacterized protein</fullName>
    </submittedName>
</protein>
<evidence type="ECO:0000313" key="2">
    <source>
        <dbReference type="EMBL" id="MBU7597468.1"/>
    </source>
</evidence>
<dbReference type="EMBL" id="JAELVF020000001">
    <property type="protein sequence ID" value="MBU7597468.1"/>
    <property type="molecule type" value="Genomic_DNA"/>
</dbReference>
<feature type="region of interest" description="Disordered" evidence="1">
    <location>
        <begin position="55"/>
        <end position="183"/>
    </location>
</feature>
<feature type="compositionally biased region" description="Low complexity" evidence="1">
    <location>
        <begin position="228"/>
        <end position="239"/>
    </location>
</feature>